<dbReference type="GO" id="GO:0005874">
    <property type="term" value="C:microtubule"/>
    <property type="evidence" value="ECO:0007669"/>
    <property type="project" value="UniProtKB-KW"/>
</dbReference>
<dbReference type="InterPro" id="IPR027417">
    <property type="entry name" value="P-loop_NTPase"/>
</dbReference>
<dbReference type="InterPro" id="IPR027640">
    <property type="entry name" value="Kinesin-like_fam"/>
</dbReference>
<dbReference type="FunFam" id="1.10.150.280:FF:000002">
    <property type="entry name" value="Kinesin-like protein"/>
    <property type="match status" value="1"/>
</dbReference>
<evidence type="ECO:0000256" key="8">
    <source>
        <dbReference type="ARBA" id="ARBA00023054"/>
    </source>
</evidence>
<dbReference type="PANTHER" id="PTHR47969">
    <property type="entry name" value="CHROMOSOME-ASSOCIATED KINESIN KIF4A-RELATED"/>
    <property type="match status" value="1"/>
</dbReference>
<dbReference type="GO" id="GO:0003777">
    <property type="term" value="F:microtubule motor activity"/>
    <property type="evidence" value="ECO:0007669"/>
    <property type="project" value="InterPro"/>
</dbReference>
<dbReference type="GO" id="GO:0005634">
    <property type="term" value="C:nucleus"/>
    <property type="evidence" value="ECO:0007669"/>
    <property type="project" value="UniProtKB-SubCell"/>
</dbReference>
<evidence type="ECO:0000256" key="4">
    <source>
        <dbReference type="ARBA" id="ARBA00022701"/>
    </source>
</evidence>
<organism evidence="16 17">
    <name type="scientific">Acipenser oxyrinchus oxyrinchus</name>
    <dbReference type="NCBI Taxonomy" id="40147"/>
    <lineage>
        <taxon>Eukaryota</taxon>
        <taxon>Metazoa</taxon>
        <taxon>Chordata</taxon>
        <taxon>Craniata</taxon>
        <taxon>Vertebrata</taxon>
        <taxon>Euteleostomi</taxon>
        <taxon>Actinopterygii</taxon>
        <taxon>Chondrostei</taxon>
        <taxon>Acipenseriformes</taxon>
        <taxon>Acipenseridae</taxon>
        <taxon>Acipenser</taxon>
    </lineage>
</organism>
<dbReference type="Proteomes" id="UP001230051">
    <property type="component" value="Unassembled WGS sequence"/>
</dbReference>
<evidence type="ECO:0000256" key="14">
    <source>
        <dbReference type="SAM" id="Coils"/>
    </source>
</evidence>
<dbReference type="PRINTS" id="PR00380">
    <property type="entry name" value="KINESINHEAVY"/>
</dbReference>
<name>A0AAD8CJN0_ACIOX</name>
<dbReference type="PANTHER" id="PTHR47969:SF9">
    <property type="entry name" value="KINESIN-LIKE PROTEIN"/>
    <property type="match status" value="1"/>
</dbReference>
<evidence type="ECO:0000256" key="12">
    <source>
        <dbReference type="ARBA" id="ARBA00023242"/>
    </source>
</evidence>
<dbReference type="Pfam" id="PF00225">
    <property type="entry name" value="Kinesin"/>
    <property type="match status" value="1"/>
</dbReference>
<dbReference type="SMART" id="SM00129">
    <property type="entry name" value="KISc"/>
    <property type="match status" value="1"/>
</dbReference>
<dbReference type="GO" id="GO:0003677">
    <property type="term" value="F:DNA binding"/>
    <property type="evidence" value="ECO:0007669"/>
    <property type="project" value="UniProtKB-KW"/>
</dbReference>
<gene>
    <name evidence="16" type="primary">kif22</name>
    <name evidence="16" type="ORF">AOXY_G31841</name>
</gene>
<comment type="subcellular location">
    <subcellularLocation>
        <location evidence="2">Cytoplasm</location>
        <location evidence="2">Cytoskeleton</location>
    </subcellularLocation>
    <subcellularLocation>
        <location evidence="1">Nucleus</location>
    </subcellularLocation>
</comment>
<evidence type="ECO:0000313" key="16">
    <source>
        <dbReference type="EMBL" id="KAK1151976.1"/>
    </source>
</evidence>
<dbReference type="FunFam" id="3.40.850.10:FF:000043">
    <property type="entry name" value="Kinesin-like protein"/>
    <property type="match status" value="1"/>
</dbReference>
<keyword evidence="10 13" id="KW-0505">Motor protein</keyword>
<dbReference type="GO" id="GO:0005875">
    <property type="term" value="C:microtubule associated complex"/>
    <property type="evidence" value="ECO:0007669"/>
    <property type="project" value="TreeGrafter"/>
</dbReference>
<dbReference type="Gene3D" id="3.40.850.10">
    <property type="entry name" value="Kinesin motor domain"/>
    <property type="match status" value="1"/>
</dbReference>
<dbReference type="CDD" id="cd01376">
    <property type="entry name" value="KISc_KID_like"/>
    <property type="match status" value="1"/>
</dbReference>
<feature type="domain" description="Kinesin motor" evidence="15">
    <location>
        <begin position="24"/>
        <end position="351"/>
    </location>
</feature>
<feature type="binding site" evidence="13">
    <location>
        <begin position="108"/>
        <end position="115"/>
    </location>
    <ligand>
        <name>ATP</name>
        <dbReference type="ChEBI" id="CHEBI:30616"/>
    </ligand>
</feature>
<comment type="caution">
    <text evidence="16">The sequence shown here is derived from an EMBL/GenBank/DDBJ whole genome shotgun (WGS) entry which is preliminary data.</text>
</comment>
<dbReference type="GO" id="GO:0007018">
    <property type="term" value="P:microtubule-based movement"/>
    <property type="evidence" value="ECO:0007669"/>
    <property type="project" value="InterPro"/>
</dbReference>
<dbReference type="GO" id="GO:0005524">
    <property type="term" value="F:ATP binding"/>
    <property type="evidence" value="ECO:0007669"/>
    <property type="project" value="UniProtKB-UniRule"/>
</dbReference>
<keyword evidence="7" id="KW-0832">Ubl conjugation</keyword>
<keyword evidence="6 13" id="KW-0067">ATP-binding</keyword>
<accession>A0AAD8CJN0</accession>
<dbReference type="AlphaFoldDB" id="A0AAD8CJN0"/>
<evidence type="ECO:0000256" key="2">
    <source>
        <dbReference type="ARBA" id="ARBA00004245"/>
    </source>
</evidence>
<keyword evidence="9" id="KW-0238">DNA-binding</keyword>
<dbReference type="PROSITE" id="PS50067">
    <property type="entry name" value="KINESIN_MOTOR_2"/>
    <property type="match status" value="1"/>
</dbReference>
<dbReference type="Gene3D" id="1.10.150.280">
    <property type="entry name" value="AF1531-like domain"/>
    <property type="match status" value="1"/>
</dbReference>
<comment type="similarity">
    <text evidence="13">Belongs to the TRAFAC class myosin-kinesin ATPase superfamily. Kinesin family.</text>
</comment>
<keyword evidence="11" id="KW-0206">Cytoskeleton</keyword>
<dbReference type="InterPro" id="IPR036961">
    <property type="entry name" value="Kinesin_motor_dom_sf"/>
</dbReference>
<evidence type="ECO:0000256" key="5">
    <source>
        <dbReference type="ARBA" id="ARBA00022741"/>
    </source>
</evidence>
<dbReference type="InterPro" id="IPR010994">
    <property type="entry name" value="RuvA_2-like"/>
</dbReference>
<dbReference type="InterPro" id="IPR001752">
    <property type="entry name" value="Kinesin_motor_dom"/>
</dbReference>
<keyword evidence="12" id="KW-0539">Nucleus</keyword>
<dbReference type="GO" id="GO:0008017">
    <property type="term" value="F:microtubule binding"/>
    <property type="evidence" value="ECO:0007669"/>
    <property type="project" value="InterPro"/>
</dbReference>
<dbReference type="GO" id="GO:0007052">
    <property type="term" value="P:mitotic spindle organization"/>
    <property type="evidence" value="ECO:0007669"/>
    <property type="project" value="TreeGrafter"/>
</dbReference>
<feature type="coiled-coil region" evidence="14">
    <location>
        <begin position="432"/>
        <end position="469"/>
    </location>
</feature>
<keyword evidence="8 14" id="KW-0175">Coiled coil</keyword>
<evidence type="ECO:0000256" key="7">
    <source>
        <dbReference type="ARBA" id="ARBA00022843"/>
    </source>
</evidence>
<proteinExistence type="inferred from homology"/>
<evidence type="ECO:0000256" key="13">
    <source>
        <dbReference type="PROSITE-ProRule" id="PRU00283"/>
    </source>
</evidence>
<keyword evidence="17" id="KW-1185">Reference proteome</keyword>
<evidence type="ECO:0000256" key="10">
    <source>
        <dbReference type="ARBA" id="ARBA00023175"/>
    </source>
</evidence>
<evidence type="ECO:0000313" key="17">
    <source>
        <dbReference type="Proteomes" id="UP001230051"/>
    </source>
</evidence>
<dbReference type="SUPFAM" id="SSF47781">
    <property type="entry name" value="RuvA domain 2-like"/>
    <property type="match status" value="1"/>
</dbReference>
<keyword evidence="5 13" id="KW-0547">Nucleotide-binding</keyword>
<evidence type="ECO:0000256" key="9">
    <source>
        <dbReference type="ARBA" id="ARBA00023125"/>
    </source>
</evidence>
<evidence type="ECO:0000256" key="6">
    <source>
        <dbReference type="ARBA" id="ARBA00022840"/>
    </source>
</evidence>
<evidence type="ECO:0000256" key="3">
    <source>
        <dbReference type="ARBA" id="ARBA00022490"/>
    </source>
</evidence>
<evidence type="ECO:0000259" key="15">
    <source>
        <dbReference type="PROSITE" id="PS50067"/>
    </source>
</evidence>
<reference evidence="16" key="1">
    <citation type="submission" date="2022-02" db="EMBL/GenBank/DDBJ databases">
        <title>Atlantic sturgeon de novo genome assembly.</title>
        <authorList>
            <person name="Stock M."/>
            <person name="Klopp C."/>
            <person name="Guiguen Y."/>
            <person name="Cabau C."/>
            <person name="Parinello H."/>
            <person name="Santidrian Yebra-Pimentel E."/>
            <person name="Kuhl H."/>
            <person name="Dirks R.P."/>
            <person name="Guessner J."/>
            <person name="Wuertz S."/>
            <person name="Du K."/>
            <person name="Schartl M."/>
        </authorList>
    </citation>
    <scope>NUCLEOTIDE SEQUENCE</scope>
    <source>
        <strain evidence="16">STURGEONOMICS-FGT-2020</strain>
        <tissue evidence="16">Whole blood</tissue>
    </source>
</reference>
<protein>
    <submittedName>
        <fullName evidence="16">Kinesin-like protein KIF22</fullName>
    </submittedName>
</protein>
<evidence type="ECO:0000256" key="1">
    <source>
        <dbReference type="ARBA" id="ARBA00004123"/>
    </source>
</evidence>
<keyword evidence="4" id="KW-0493">Microtubule</keyword>
<evidence type="ECO:0000256" key="11">
    <source>
        <dbReference type="ARBA" id="ARBA00023212"/>
    </source>
</evidence>
<sequence length="622" mass="69165">MAAMRVSLAEAGLVKKPSHSASTRVRVSVRLRPYMSRDDEGKEGLCVRGTGNQSLEILNWRNTMETMSYQFDAFYGENSSQQEVYTGSVKPVLSHLLTGQNTSVFAYGPTGAGKTHTMLGGAQEPGVIPRAVRDVFQMVREESVLPASQDWEYSVSMSYLEIYNEKVLDLLEPQDQDLPIREDKDKNILIPGLTQRAIGSFSEFESHFLPASQNRTMASTKLNTRSSRSHTVLLIRVVKSQRVLPFRQLTGKLYLIDLADSEDNRRTGNQGIRLKESGAINSSLFVLSKVVDSLNQGLARVPYRDSKLTRLLQDSLGGSAHSVMITNIAPEQKYYFDTLTALNFAAKSKQVINKPFTRETLQTAALKRQREEPAPNGYALKKIAKESHDSSAEISDVSPTACSPPVSMFDPSVMVRLLTLEKMMKGTPEKERLNLLRTVQESRQEIKELQLKQKELEEQALAAQSLLAETCKAAAAAPSIPTPLHRENQHAKPLRQRAIVASQQVCPVQPLSSSIMTCKAEKRKMKVSESDVLENEESLETRLDSAVLQRSRDRILNLLNTGSLKELKGLQKIGDKKAKLIIGWREINGAFTQVEDLGNIEGISAKLLTSFLKVNILTAITH</sequence>
<dbReference type="Pfam" id="PF12836">
    <property type="entry name" value="HHH_3"/>
    <property type="match status" value="1"/>
</dbReference>
<dbReference type="GO" id="GO:0051231">
    <property type="term" value="P:spindle elongation"/>
    <property type="evidence" value="ECO:0007669"/>
    <property type="project" value="TreeGrafter"/>
</dbReference>
<dbReference type="EMBL" id="JAGXEW010000049">
    <property type="protein sequence ID" value="KAK1151976.1"/>
    <property type="molecule type" value="Genomic_DNA"/>
</dbReference>
<keyword evidence="3" id="KW-0963">Cytoplasm</keyword>
<dbReference type="SUPFAM" id="SSF52540">
    <property type="entry name" value="P-loop containing nucleoside triphosphate hydrolases"/>
    <property type="match status" value="1"/>
</dbReference>